<evidence type="ECO:0000256" key="1">
    <source>
        <dbReference type="SAM" id="Phobius"/>
    </source>
</evidence>
<dbReference type="Proteomes" id="UP000322783">
    <property type="component" value="Unassembled WGS sequence"/>
</dbReference>
<feature type="transmembrane region" description="Helical" evidence="1">
    <location>
        <begin position="230"/>
        <end position="249"/>
    </location>
</feature>
<feature type="domain" description="Nucleoside transporter/FeoB GTPase Gate" evidence="2">
    <location>
        <begin position="153"/>
        <end position="248"/>
    </location>
</feature>
<feature type="transmembrane region" description="Helical" evidence="1">
    <location>
        <begin position="72"/>
        <end position="93"/>
    </location>
</feature>
<feature type="transmembrane region" description="Helical" evidence="1">
    <location>
        <begin position="408"/>
        <end position="428"/>
    </location>
</feature>
<feature type="transmembrane region" description="Helical" evidence="1">
    <location>
        <begin position="367"/>
        <end position="396"/>
    </location>
</feature>
<organism evidence="3 4">
    <name type="scientific">Selenomonas caprae</name>
    <dbReference type="NCBI Taxonomy" id="2606905"/>
    <lineage>
        <taxon>Bacteria</taxon>
        <taxon>Bacillati</taxon>
        <taxon>Bacillota</taxon>
        <taxon>Negativicutes</taxon>
        <taxon>Selenomonadales</taxon>
        <taxon>Selenomonadaceae</taxon>
        <taxon>Selenomonas</taxon>
    </lineage>
</organism>
<keyword evidence="1" id="KW-0812">Transmembrane</keyword>
<feature type="transmembrane region" description="Helical" evidence="1">
    <location>
        <begin position="255"/>
        <end position="274"/>
    </location>
</feature>
<feature type="transmembrane region" description="Helical" evidence="1">
    <location>
        <begin position="440"/>
        <end position="458"/>
    </location>
</feature>
<proteinExistence type="predicted"/>
<evidence type="ECO:0000313" key="4">
    <source>
        <dbReference type="Proteomes" id="UP000322783"/>
    </source>
</evidence>
<dbReference type="AlphaFoldDB" id="A0A5D6WSY6"/>
<gene>
    <name evidence="3" type="ORF">FZ041_05400</name>
</gene>
<sequence>MIQERRKRMERTTEFGAEISKGYSWKTKLKFLLCSGFGCFMFLFPLNNSDSDFNTVLSVLTEMLDKAVQANLPWLLTVIVMISALGALMGLFWRPAAIRKIDWLADLLFVSRPYAVTRLVALFVTLCVALGAGPEIVRSDDVGGSMVSLSQTLIAIAVTLSFVLPFLTDCGIMEFTGILLKPLIRPLFRVPGRASVDLIASWLASSNTAVLITGNQYQSGFYSKREAASIMTNFSLVSIPFCMVVAETLHVTQHFLLLYASVTAIGLLLAAIGVRIRPLSAIPDSYCGEKKINEEVPPDVSLLRWAWAAALNRAERFNLRVALDAAVKMTIGIILDLIPIVIAWGTIGTLLVNETAIMQWISYPMGLYLSLFGVEGAFQIAPATLVGFIDMFIPALITSQDLPAATRFLVAGLSLVQIIYLTEVGSIIVKSGVGLDFKRLFIIFLERTIIAIPLLVLVSHLL</sequence>
<keyword evidence="1" id="KW-1133">Transmembrane helix</keyword>
<feature type="transmembrane region" description="Helical" evidence="1">
    <location>
        <begin position="325"/>
        <end position="347"/>
    </location>
</feature>
<comment type="caution">
    <text evidence="3">The sequence shown here is derived from an EMBL/GenBank/DDBJ whole genome shotgun (WGS) entry which is preliminary data.</text>
</comment>
<name>A0A5D6WSY6_9FIRM</name>
<keyword evidence="1" id="KW-0472">Membrane</keyword>
<feature type="transmembrane region" description="Helical" evidence="1">
    <location>
        <begin position="153"/>
        <end position="180"/>
    </location>
</feature>
<feature type="transmembrane region" description="Helical" evidence="1">
    <location>
        <begin position="114"/>
        <end position="133"/>
    </location>
</feature>
<dbReference type="EMBL" id="VTOZ01000008">
    <property type="protein sequence ID" value="TYZ29444.1"/>
    <property type="molecule type" value="Genomic_DNA"/>
</dbReference>
<feature type="transmembrane region" description="Helical" evidence="1">
    <location>
        <begin position="29"/>
        <end position="46"/>
    </location>
</feature>
<reference evidence="3 4" key="1">
    <citation type="submission" date="2019-08" db="EMBL/GenBank/DDBJ databases">
        <title>Selenomonas sp. mPRGC5 and Selenomonas sp. mPRGC8 isolated from ruminal fluid of dairy goat (Capra hircus).</title>
        <authorList>
            <person name="Poothong S."/>
            <person name="Nuengjamnong C."/>
            <person name="Tanasupawat S."/>
        </authorList>
    </citation>
    <scope>NUCLEOTIDE SEQUENCE [LARGE SCALE GENOMIC DNA]</scope>
    <source>
        <strain evidence="4">mPRGC8</strain>
    </source>
</reference>
<accession>A0A5D6WSY6</accession>
<protein>
    <submittedName>
        <fullName evidence="3">YjiH family protein</fullName>
    </submittedName>
</protein>
<keyword evidence="4" id="KW-1185">Reference proteome</keyword>
<dbReference type="Pfam" id="PF07670">
    <property type="entry name" value="Gate"/>
    <property type="match status" value="1"/>
</dbReference>
<evidence type="ECO:0000313" key="3">
    <source>
        <dbReference type="EMBL" id="TYZ29444.1"/>
    </source>
</evidence>
<dbReference type="InterPro" id="IPR011642">
    <property type="entry name" value="Gate_dom"/>
</dbReference>
<evidence type="ECO:0000259" key="2">
    <source>
        <dbReference type="Pfam" id="PF07670"/>
    </source>
</evidence>